<accession>A0A2G9YT41</accession>
<protein>
    <recommendedName>
        <fullName evidence="4">Vitamin K epoxide reductase domain-containing protein</fullName>
    </recommendedName>
</protein>
<sequence length="73" mass="7994">MCFKNLEKKSYTGVALAIIIVGVAIAVYGLVAWLYNSSTQCACFYFPASKVMGGITILALGYILLELELLRKK</sequence>
<gene>
    <name evidence="2" type="ORF">COX39_00330</name>
</gene>
<evidence type="ECO:0000313" key="2">
    <source>
        <dbReference type="EMBL" id="PIP21913.1"/>
    </source>
</evidence>
<dbReference type="EMBL" id="PCRM01000007">
    <property type="protein sequence ID" value="PIP21913.1"/>
    <property type="molecule type" value="Genomic_DNA"/>
</dbReference>
<organism evidence="2 3">
    <name type="scientific">Candidatus Nealsonbacteria bacterium CG23_combo_of_CG06-09_8_20_14_all_40_13</name>
    <dbReference type="NCBI Taxonomy" id="1974724"/>
    <lineage>
        <taxon>Bacteria</taxon>
        <taxon>Candidatus Nealsoniibacteriota</taxon>
    </lineage>
</organism>
<evidence type="ECO:0000256" key="1">
    <source>
        <dbReference type="SAM" id="Phobius"/>
    </source>
</evidence>
<evidence type="ECO:0000313" key="3">
    <source>
        <dbReference type="Proteomes" id="UP000231567"/>
    </source>
</evidence>
<comment type="caution">
    <text evidence="2">The sequence shown here is derived from an EMBL/GenBank/DDBJ whole genome shotgun (WGS) entry which is preliminary data.</text>
</comment>
<reference evidence="2 3" key="1">
    <citation type="submission" date="2017-09" db="EMBL/GenBank/DDBJ databases">
        <title>Depth-based differentiation of microbial function through sediment-hosted aquifers and enrichment of novel symbionts in the deep terrestrial subsurface.</title>
        <authorList>
            <person name="Probst A.J."/>
            <person name="Ladd B."/>
            <person name="Jarett J.K."/>
            <person name="Geller-Mcgrath D.E."/>
            <person name="Sieber C.M."/>
            <person name="Emerson J.B."/>
            <person name="Anantharaman K."/>
            <person name="Thomas B.C."/>
            <person name="Malmstrom R."/>
            <person name="Stieglmeier M."/>
            <person name="Klingl A."/>
            <person name="Woyke T."/>
            <person name="Ryan C.M."/>
            <person name="Banfield J.F."/>
        </authorList>
    </citation>
    <scope>NUCLEOTIDE SEQUENCE [LARGE SCALE GENOMIC DNA]</scope>
    <source>
        <strain evidence="2">CG23_combo_of_CG06-09_8_20_14_all_40_13</strain>
    </source>
</reference>
<proteinExistence type="predicted"/>
<dbReference type="Proteomes" id="UP000231567">
    <property type="component" value="Unassembled WGS sequence"/>
</dbReference>
<feature type="transmembrane region" description="Helical" evidence="1">
    <location>
        <begin position="12"/>
        <end position="35"/>
    </location>
</feature>
<keyword evidence="1" id="KW-0812">Transmembrane</keyword>
<evidence type="ECO:0008006" key="4">
    <source>
        <dbReference type="Google" id="ProtNLM"/>
    </source>
</evidence>
<name>A0A2G9YT41_9BACT</name>
<keyword evidence="1" id="KW-0472">Membrane</keyword>
<feature type="transmembrane region" description="Helical" evidence="1">
    <location>
        <begin position="47"/>
        <end position="65"/>
    </location>
</feature>
<dbReference type="AlphaFoldDB" id="A0A2G9YT41"/>
<keyword evidence="1" id="KW-1133">Transmembrane helix</keyword>